<organism evidence="3 4">
    <name type="scientific">Didymodactylos carnosus</name>
    <dbReference type="NCBI Taxonomy" id="1234261"/>
    <lineage>
        <taxon>Eukaryota</taxon>
        <taxon>Metazoa</taxon>
        <taxon>Spiralia</taxon>
        <taxon>Gnathifera</taxon>
        <taxon>Rotifera</taxon>
        <taxon>Eurotatoria</taxon>
        <taxon>Bdelloidea</taxon>
        <taxon>Philodinida</taxon>
        <taxon>Philodinidae</taxon>
        <taxon>Didymodactylos</taxon>
    </lineage>
</organism>
<comment type="caution">
    <text evidence="3">The sequence shown here is derived from an EMBL/GenBank/DDBJ whole genome shotgun (WGS) entry which is preliminary data.</text>
</comment>
<sequence length="225" mass="25832">MFHEMKNSLYKTRNDSYPPAPHTVNDVKIEGIWRKTLSGESFVLLDSIHPIFGTTESLQQLSTCDNTHLFMDEAFKSCPRPFYQLYTIHSINDDLSTPKLYSLLPDKKGSTYISLLNGIQNLFHMNNIYINPKYITIDFEQAAINAITLVFPNATIKGCNFHFNKCMYTKLQELGFQSSFINAKSSDPDEINIRTLYKKTCALAFMPPQEVGKIWTLIMTSISRY</sequence>
<protein>
    <recommendedName>
        <fullName evidence="1">MULE transposase domain-containing protein</fullName>
    </recommendedName>
</protein>
<dbReference type="PANTHER" id="PTHR47160">
    <property type="entry name" value="PUTATIVE-RELATED"/>
    <property type="match status" value="1"/>
</dbReference>
<dbReference type="InterPro" id="IPR018289">
    <property type="entry name" value="MULE_transposase_dom"/>
</dbReference>
<proteinExistence type="predicted"/>
<evidence type="ECO:0000313" key="3">
    <source>
        <dbReference type="EMBL" id="CAF4403272.1"/>
    </source>
</evidence>
<dbReference type="Pfam" id="PF10551">
    <property type="entry name" value="MULE"/>
    <property type="match status" value="1"/>
</dbReference>
<dbReference type="EMBL" id="CAJNOK010049592">
    <property type="protein sequence ID" value="CAF1596697.1"/>
    <property type="molecule type" value="Genomic_DNA"/>
</dbReference>
<dbReference type="PANTHER" id="PTHR47160:SF10">
    <property type="entry name" value="MULE TRANSPOSASE DOMAIN-CONTAINING PROTEIN"/>
    <property type="match status" value="1"/>
</dbReference>
<dbReference type="Proteomes" id="UP000677228">
    <property type="component" value="Unassembled WGS sequence"/>
</dbReference>
<dbReference type="EMBL" id="CAJOBA010073218">
    <property type="protein sequence ID" value="CAF4403272.1"/>
    <property type="molecule type" value="Genomic_DNA"/>
</dbReference>
<evidence type="ECO:0000313" key="2">
    <source>
        <dbReference type="EMBL" id="CAF1596697.1"/>
    </source>
</evidence>
<feature type="domain" description="MULE transposase" evidence="1">
    <location>
        <begin position="69"/>
        <end position="165"/>
    </location>
</feature>
<gene>
    <name evidence="2" type="ORF">OVA965_LOCUS41853</name>
    <name evidence="3" type="ORF">TMI583_LOCUS43604</name>
</gene>
<reference evidence="3" key="1">
    <citation type="submission" date="2021-02" db="EMBL/GenBank/DDBJ databases">
        <authorList>
            <person name="Nowell W R."/>
        </authorList>
    </citation>
    <scope>NUCLEOTIDE SEQUENCE</scope>
</reference>
<name>A0A8S2VQU4_9BILA</name>
<accession>A0A8S2VQU4</accession>
<evidence type="ECO:0000313" key="4">
    <source>
        <dbReference type="Proteomes" id="UP000682733"/>
    </source>
</evidence>
<evidence type="ECO:0000259" key="1">
    <source>
        <dbReference type="Pfam" id="PF10551"/>
    </source>
</evidence>
<dbReference type="Proteomes" id="UP000682733">
    <property type="component" value="Unassembled WGS sequence"/>
</dbReference>
<dbReference type="AlphaFoldDB" id="A0A8S2VQU4"/>